<evidence type="ECO:0000259" key="1">
    <source>
        <dbReference type="PROSITE" id="PS51462"/>
    </source>
</evidence>
<feature type="domain" description="Nudix hydrolase" evidence="1">
    <location>
        <begin position="7"/>
        <end position="193"/>
    </location>
</feature>
<evidence type="ECO:0000313" key="2">
    <source>
        <dbReference type="EMBL" id="MCA9727434.1"/>
    </source>
</evidence>
<dbReference type="PROSITE" id="PS51462">
    <property type="entry name" value="NUDIX"/>
    <property type="match status" value="1"/>
</dbReference>
<dbReference type="PANTHER" id="PTHR23131">
    <property type="entry name" value="ENDORIBONUCLEASE LACTB2"/>
    <property type="match status" value="1"/>
</dbReference>
<dbReference type="AlphaFoldDB" id="A0A956LXS6"/>
<dbReference type="InterPro" id="IPR036866">
    <property type="entry name" value="RibonucZ/Hydroxyglut_hydro"/>
</dbReference>
<comment type="caution">
    <text evidence="2">The sequence shown here is derived from an EMBL/GenBank/DDBJ whole genome shotgun (WGS) entry which is preliminary data.</text>
</comment>
<organism evidence="2 3">
    <name type="scientific">Eiseniibacteriota bacterium</name>
    <dbReference type="NCBI Taxonomy" id="2212470"/>
    <lineage>
        <taxon>Bacteria</taxon>
        <taxon>Candidatus Eiseniibacteriota</taxon>
    </lineage>
</organism>
<protein>
    <submittedName>
        <fullName evidence="2">MBL fold metallo-hydrolase</fullName>
    </submittedName>
</protein>
<name>A0A956LXS6_UNCEI</name>
<dbReference type="InterPro" id="IPR041516">
    <property type="entry name" value="LACTB2_WH"/>
</dbReference>
<dbReference type="Proteomes" id="UP000697710">
    <property type="component" value="Unassembled WGS sequence"/>
</dbReference>
<dbReference type="EMBL" id="JAGQHR010000164">
    <property type="protein sequence ID" value="MCA9727434.1"/>
    <property type="molecule type" value="Genomic_DNA"/>
</dbReference>
<proteinExistence type="predicted"/>
<dbReference type="InterPro" id="IPR001279">
    <property type="entry name" value="Metallo-B-lactamas"/>
</dbReference>
<dbReference type="Pfam" id="PF17778">
    <property type="entry name" value="WHD_BLACT"/>
    <property type="match status" value="1"/>
</dbReference>
<reference evidence="2" key="1">
    <citation type="submission" date="2020-04" db="EMBL/GenBank/DDBJ databases">
        <authorList>
            <person name="Zhang T."/>
        </authorList>
    </citation>
    <scope>NUCLEOTIDE SEQUENCE</scope>
    <source>
        <strain evidence="2">HKST-UBA01</strain>
    </source>
</reference>
<gene>
    <name evidence="2" type="ORF">KC729_07110</name>
</gene>
<dbReference type="Pfam" id="PF00293">
    <property type="entry name" value="NUDIX"/>
    <property type="match status" value="1"/>
</dbReference>
<sequence length="514" mass="56451">MQGNRAKIRRASSVIVTRGANDSRVYLARRAPQLRFFGGYWAFVGGGVAPEDATIADRLETSAGPEDPAFAVAAVRELLEELGLDLGTPPLTAADRDALRRDLLNESFAFPDPPRLEGVLSQNLLQPIVRLLTPAYHPIRFDTQFYRLDWSRAELPEPSIWPGELVDGAWREPAEWLDLWRRGEILIAPPVLFILHSAVAFGWDEGLHRLLELEEELGGGRIHVIFCNPAAQLLPVRTPTIPPATHTNVYLVGSDPAYLVDPASPYEDEQDRLISALERSWESGLVPQRRLRAILLTHHHPDHIGAVERCRSHFSVPVWAHAATAAELHGKIAIDRLLGDGDVLPLGVGPDGRAGWELEVILTPGHAAGHLCFFERRYGSLLAGDMISTLSSILVRTSDGDMTEYVRSLQRIAALPVQIVYPAHGPADARGAAVLNDQLEHRRSRESAILAAIERGAHDFDTVVQMVYQDVPEAMHRFAAQSVEAVCAKLAREGRIRLTGSEIGPLGGPTATPE</sequence>
<dbReference type="SMART" id="SM00849">
    <property type="entry name" value="Lactamase_B"/>
    <property type="match status" value="1"/>
</dbReference>
<dbReference type="InterPro" id="IPR036388">
    <property type="entry name" value="WH-like_DNA-bd_sf"/>
</dbReference>
<dbReference type="Gene3D" id="1.10.10.10">
    <property type="entry name" value="Winged helix-like DNA-binding domain superfamily/Winged helix DNA-binding domain"/>
    <property type="match status" value="1"/>
</dbReference>
<dbReference type="SUPFAM" id="SSF56281">
    <property type="entry name" value="Metallo-hydrolase/oxidoreductase"/>
    <property type="match status" value="1"/>
</dbReference>
<dbReference type="SUPFAM" id="SSF55811">
    <property type="entry name" value="Nudix"/>
    <property type="match status" value="1"/>
</dbReference>
<dbReference type="InterPro" id="IPR000086">
    <property type="entry name" value="NUDIX_hydrolase_dom"/>
</dbReference>
<dbReference type="InterPro" id="IPR015797">
    <property type="entry name" value="NUDIX_hydrolase-like_dom_sf"/>
</dbReference>
<accession>A0A956LXS6</accession>
<dbReference type="Pfam" id="PF00753">
    <property type="entry name" value="Lactamase_B"/>
    <property type="match status" value="1"/>
</dbReference>
<dbReference type="InterPro" id="IPR050662">
    <property type="entry name" value="Sec-metab_biosynth-thioest"/>
</dbReference>
<dbReference type="Gene3D" id="3.60.15.10">
    <property type="entry name" value="Ribonuclease Z/Hydroxyacylglutathione hydrolase-like"/>
    <property type="match status" value="1"/>
</dbReference>
<reference evidence="2" key="2">
    <citation type="journal article" date="2021" name="Microbiome">
        <title>Successional dynamics and alternative stable states in a saline activated sludge microbial community over 9 years.</title>
        <authorList>
            <person name="Wang Y."/>
            <person name="Ye J."/>
            <person name="Ju F."/>
            <person name="Liu L."/>
            <person name="Boyd J.A."/>
            <person name="Deng Y."/>
            <person name="Parks D.H."/>
            <person name="Jiang X."/>
            <person name="Yin X."/>
            <person name="Woodcroft B.J."/>
            <person name="Tyson G.W."/>
            <person name="Hugenholtz P."/>
            <person name="Polz M.F."/>
            <person name="Zhang T."/>
        </authorList>
    </citation>
    <scope>NUCLEOTIDE SEQUENCE</scope>
    <source>
        <strain evidence="2">HKST-UBA01</strain>
    </source>
</reference>
<dbReference type="Gene3D" id="3.90.79.10">
    <property type="entry name" value="Nucleoside Triphosphate Pyrophosphohydrolase"/>
    <property type="match status" value="1"/>
</dbReference>
<dbReference type="PANTHER" id="PTHR23131:SF0">
    <property type="entry name" value="ENDORIBONUCLEASE LACTB2"/>
    <property type="match status" value="1"/>
</dbReference>
<evidence type="ECO:0000313" key="3">
    <source>
        <dbReference type="Proteomes" id="UP000697710"/>
    </source>
</evidence>